<dbReference type="SMART" id="SM00573">
    <property type="entry name" value="HSA"/>
    <property type="match status" value="1"/>
</dbReference>
<evidence type="ECO:0000313" key="12">
    <source>
        <dbReference type="EMBL" id="KAJ3254396.1"/>
    </source>
</evidence>
<protein>
    <recommendedName>
        <fullName evidence="8">Vacuolar import and degradation protein 21</fullName>
    </recommendedName>
</protein>
<evidence type="ECO:0000313" key="13">
    <source>
        <dbReference type="Proteomes" id="UP001210925"/>
    </source>
</evidence>
<reference evidence="12" key="1">
    <citation type="submission" date="2020-05" db="EMBL/GenBank/DDBJ databases">
        <title>Phylogenomic resolution of chytrid fungi.</title>
        <authorList>
            <person name="Stajich J.E."/>
            <person name="Amses K."/>
            <person name="Simmons R."/>
            <person name="Seto K."/>
            <person name="Myers J."/>
            <person name="Bonds A."/>
            <person name="Quandt C.A."/>
            <person name="Barry K."/>
            <person name="Liu P."/>
            <person name="Grigoriev I."/>
            <person name="Longcore J.E."/>
            <person name="James T.Y."/>
        </authorList>
    </citation>
    <scope>NUCLEOTIDE SEQUENCE</scope>
    <source>
        <strain evidence="12">PLAUS21</strain>
    </source>
</reference>
<dbReference type="PANTHER" id="PTHR46459:SF1">
    <property type="entry name" value="E1A-BINDING PROTEIN P400"/>
    <property type="match status" value="1"/>
</dbReference>
<evidence type="ECO:0000256" key="9">
    <source>
        <dbReference type="SAM" id="MobiDB-lite"/>
    </source>
</evidence>
<dbReference type="Gene3D" id="1.10.10.60">
    <property type="entry name" value="Homeodomain-like"/>
    <property type="match status" value="1"/>
</dbReference>
<dbReference type="PROSITE" id="PS50090">
    <property type="entry name" value="MYB_LIKE"/>
    <property type="match status" value="1"/>
</dbReference>
<dbReference type="PANTHER" id="PTHR46459">
    <property type="entry name" value="E1A-BINDING PROTEIN P400-RELATED"/>
    <property type="match status" value="1"/>
</dbReference>
<dbReference type="AlphaFoldDB" id="A0AAD5UG50"/>
<feature type="compositionally biased region" description="Acidic residues" evidence="9">
    <location>
        <begin position="808"/>
        <end position="821"/>
    </location>
</feature>
<feature type="domain" description="Myb-like" evidence="10">
    <location>
        <begin position="378"/>
        <end position="436"/>
    </location>
</feature>
<dbReference type="EMBL" id="JADGKB010000086">
    <property type="protein sequence ID" value="KAJ3254396.1"/>
    <property type="molecule type" value="Genomic_DNA"/>
</dbReference>
<evidence type="ECO:0000256" key="7">
    <source>
        <dbReference type="ARBA" id="ARBA00025178"/>
    </source>
</evidence>
<comment type="subcellular location">
    <subcellularLocation>
        <location evidence="1">Nucleus</location>
    </subcellularLocation>
</comment>
<keyword evidence="13" id="KW-1185">Reference proteome</keyword>
<dbReference type="GO" id="GO:0006325">
    <property type="term" value="P:chromatin organization"/>
    <property type="evidence" value="ECO:0007669"/>
    <property type="project" value="UniProtKB-KW"/>
</dbReference>
<evidence type="ECO:0000256" key="6">
    <source>
        <dbReference type="ARBA" id="ARBA00023242"/>
    </source>
</evidence>
<evidence type="ECO:0000256" key="2">
    <source>
        <dbReference type="ARBA" id="ARBA00008913"/>
    </source>
</evidence>
<name>A0AAD5UG50_9FUNG</name>
<evidence type="ECO:0000256" key="8">
    <source>
        <dbReference type="ARBA" id="ARBA00029670"/>
    </source>
</evidence>
<keyword evidence="4" id="KW-0156">Chromatin regulator</keyword>
<accession>A0AAD5UG50</accession>
<feature type="domain" description="HSA" evidence="11">
    <location>
        <begin position="137"/>
        <end position="215"/>
    </location>
</feature>
<sequence>MESLKNQHSKLLLELFQLEHKEFNENEWEQYQRNYAIEKCYFLSLTLQEPASNKQSMRLTVNPKLNIARKERGIKGYNLHQTKLKIQQKPLTSVLPKAQKVVTYKDWKAAQDQVKFLNVMEQIDHLKQDSMWSLKQIKPQAMPAREKCQWDYMLEEMEWLAVDFREERKWKICTAYNLAKWCMEWHSAPDKSKLCVRTKPHVEKVVNKDENMDQDTVNNEDIAEIPVPEEKEEVKATKTVVWKTPAPTQATVDPSDVFKAPQPVQLDPIKEREPAPSAITIDLVSNLYFIPSSINQAQALSGIPTYHPPKLTTELYTESDSISKISQIMLTDYFESFNTLDQDVKVLSGMNKYSKSLPKSNIFDNSETEPIKQPKSAKYEKTSGVWIAEEEESLFNLAEAYNQNWELIASTLNGSRIGNSKKRTDWCCYEKYKEMVANNYKPTTKQDYLYYATQNNKKDKKVKVLGLLSTFNFITNLSKKRESNKPASKFHLILDNKKQVNLTAHETHKQTQIAAGIDLNAPPLRPIELSKIKENRDKIMEQNRQAGMFPAHKFGAPVRPMGVPFRPMGMVRPATPQGGLSVGMAGMGVGVQAGLQTGLQQPVQTQVMQAQMPMNMSNIPMQGQMAQMPMQVPVNMAQNMPQAMQGMQGVSQMTNMGMQPVMQNGMQAGMLPQQQMQIPANFQGAMQFRPQMQTSPQKQQMMMNYSQEQIQSMMLAQQRYLAARGMDQNSLFMRQRPPQQRQQLQTDLSTAAAYVALQNAQNAAKMNPARPIRPITMKVEEKEAPPPKKIKVQKEKTKKVAKKKKEESEEDELEEEDELVDELSSQSSPEVIKKRARRGSRTKKDSM</sequence>
<dbReference type="SMART" id="SM00717">
    <property type="entry name" value="SANT"/>
    <property type="match status" value="1"/>
</dbReference>
<dbReference type="GO" id="GO:0005634">
    <property type="term" value="C:nucleus"/>
    <property type="evidence" value="ECO:0007669"/>
    <property type="project" value="UniProtKB-SubCell"/>
</dbReference>
<feature type="compositionally biased region" description="Basic residues" evidence="9">
    <location>
        <begin position="788"/>
        <end position="803"/>
    </location>
</feature>
<dbReference type="GO" id="GO:0006281">
    <property type="term" value="P:DNA repair"/>
    <property type="evidence" value="ECO:0007669"/>
    <property type="project" value="UniProtKB-KW"/>
</dbReference>
<comment type="caution">
    <text evidence="12">The sequence shown here is derived from an EMBL/GenBank/DDBJ whole genome shotgun (WGS) entry which is preliminary data.</text>
</comment>
<evidence type="ECO:0000259" key="10">
    <source>
        <dbReference type="PROSITE" id="PS50090"/>
    </source>
</evidence>
<evidence type="ECO:0000256" key="3">
    <source>
        <dbReference type="ARBA" id="ARBA00022763"/>
    </source>
</evidence>
<dbReference type="PROSITE" id="PS51204">
    <property type="entry name" value="HSA"/>
    <property type="match status" value="1"/>
</dbReference>
<organism evidence="12 13">
    <name type="scientific">Boothiomyces macroporosus</name>
    <dbReference type="NCBI Taxonomy" id="261099"/>
    <lineage>
        <taxon>Eukaryota</taxon>
        <taxon>Fungi</taxon>
        <taxon>Fungi incertae sedis</taxon>
        <taxon>Chytridiomycota</taxon>
        <taxon>Chytridiomycota incertae sedis</taxon>
        <taxon>Chytridiomycetes</taxon>
        <taxon>Rhizophydiales</taxon>
        <taxon>Terramycetaceae</taxon>
        <taxon>Boothiomyces</taxon>
    </lineage>
</organism>
<dbReference type="Pfam" id="PF13921">
    <property type="entry name" value="Myb_DNA-bind_6"/>
    <property type="match status" value="1"/>
</dbReference>
<dbReference type="InterPro" id="IPR009057">
    <property type="entry name" value="Homeodomain-like_sf"/>
</dbReference>
<evidence type="ECO:0000256" key="1">
    <source>
        <dbReference type="ARBA" id="ARBA00004123"/>
    </source>
</evidence>
<keyword evidence="5" id="KW-0234">DNA repair</keyword>
<dbReference type="InterPro" id="IPR014012">
    <property type="entry name" value="HSA_dom"/>
</dbReference>
<evidence type="ECO:0000259" key="11">
    <source>
        <dbReference type="PROSITE" id="PS51204"/>
    </source>
</evidence>
<comment type="function">
    <text evidence="7">Component of the NuA4 histone acetyltransferase complex which is involved in transcriptional activation of selected genes principally by acetylation of nucleosomal histone H4 and H2A. The NuA4 complex is also involved in DNA repair.</text>
</comment>
<feature type="region of interest" description="Disordered" evidence="9">
    <location>
        <begin position="765"/>
        <end position="847"/>
    </location>
</feature>
<dbReference type="GO" id="GO:0003682">
    <property type="term" value="F:chromatin binding"/>
    <property type="evidence" value="ECO:0007669"/>
    <property type="project" value="TreeGrafter"/>
</dbReference>
<dbReference type="Pfam" id="PF07529">
    <property type="entry name" value="HSA"/>
    <property type="match status" value="1"/>
</dbReference>
<dbReference type="GO" id="GO:0035267">
    <property type="term" value="C:NuA4 histone acetyltransferase complex"/>
    <property type="evidence" value="ECO:0007669"/>
    <property type="project" value="TreeGrafter"/>
</dbReference>
<proteinExistence type="inferred from homology"/>
<dbReference type="SUPFAM" id="SSF46689">
    <property type="entry name" value="Homeodomain-like"/>
    <property type="match status" value="1"/>
</dbReference>
<evidence type="ECO:0000256" key="5">
    <source>
        <dbReference type="ARBA" id="ARBA00023204"/>
    </source>
</evidence>
<evidence type="ECO:0000256" key="4">
    <source>
        <dbReference type="ARBA" id="ARBA00022853"/>
    </source>
</evidence>
<dbReference type="Proteomes" id="UP001210925">
    <property type="component" value="Unassembled WGS sequence"/>
</dbReference>
<dbReference type="InterPro" id="IPR001005">
    <property type="entry name" value="SANT/Myb"/>
</dbReference>
<keyword evidence="3" id="KW-0227">DNA damage</keyword>
<comment type="similarity">
    <text evidence="2">Belongs to the EAF1 family.</text>
</comment>
<keyword evidence="6" id="KW-0539">Nucleus</keyword>
<gene>
    <name evidence="12" type="primary">EAF1</name>
    <name evidence="12" type="ORF">HK103_007190</name>
</gene>